<dbReference type="Proteomes" id="UP000251584">
    <property type="component" value="Unassembled WGS sequence"/>
</dbReference>
<name>A0A2X2W0Y3_CITKO</name>
<dbReference type="PANTHER" id="PTHR30399:SF1">
    <property type="entry name" value="UTP PYROPHOSPHATASE"/>
    <property type="match status" value="1"/>
</dbReference>
<dbReference type="Pfam" id="PF01863">
    <property type="entry name" value="YgjP-like"/>
    <property type="match status" value="1"/>
</dbReference>
<accession>A0A2X2W0Y3</accession>
<dbReference type="EMBL" id="UAVY01000004">
    <property type="protein sequence ID" value="SQB29505.1"/>
    <property type="molecule type" value="Genomic_DNA"/>
</dbReference>
<sequence length="87" mass="10010">MSIRRYVCGRCKRNGVTVLQKACLTLNPWLVKASSECIDYVLLHELCHVAEHNHSEEFYRLMGQVMPGWEKVKKRLDGMAGMLLADM</sequence>
<dbReference type="InterPro" id="IPR002725">
    <property type="entry name" value="YgjP-like_metallopeptidase"/>
</dbReference>
<gene>
    <name evidence="2" type="ORF">NCTC10786_03236</name>
</gene>
<proteinExistence type="predicted"/>
<organism evidence="2 3">
    <name type="scientific">Citrobacter koseri</name>
    <name type="common">Citrobacter diversus</name>
    <dbReference type="NCBI Taxonomy" id="545"/>
    <lineage>
        <taxon>Bacteria</taxon>
        <taxon>Pseudomonadati</taxon>
        <taxon>Pseudomonadota</taxon>
        <taxon>Gammaproteobacteria</taxon>
        <taxon>Enterobacterales</taxon>
        <taxon>Enterobacteriaceae</taxon>
        <taxon>Citrobacter</taxon>
    </lineage>
</organism>
<evidence type="ECO:0000259" key="1">
    <source>
        <dbReference type="Pfam" id="PF01863"/>
    </source>
</evidence>
<reference evidence="2 3" key="1">
    <citation type="submission" date="2018-06" db="EMBL/GenBank/DDBJ databases">
        <authorList>
            <consortium name="Pathogen Informatics"/>
            <person name="Doyle S."/>
        </authorList>
    </citation>
    <scope>NUCLEOTIDE SEQUENCE [LARGE SCALE GENOMIC DNA]</scope>
    <source>
        <strain evidence="2 3">NCTC10786</strain>
    </source>
</reference>
<evidence type="ECO:0000313" key="2">
    <source>
        <dbReference type="EMBL" id="SQB29505.1"/>
    </source>
</evidence>
<dbReference type="AlphaFoldDB" id="A0A2X2W0Y3"/>
<dbReference type="InterPro" id="IPR053136">
    <property type="entry name" value="UTP_pyrophosphatase-like"/>
</dbReference>
<evidence type="ECO:0000313" key="3">
    <source>
        <dbReference type="Proteomes" id="UP000251584"/>
    </source>
</evidence>
<dbReference type="Gene3D" id="3.30.2010.10">
    <property type="entry name" value="Metalloproteases ('zincins'), catalytic domain"/>
    <property type="match status" value="1"/>
</dbReference>
<feature type="domain" description="YgjP-like metallopeptidase" evidence="1">
    <location>
        <begin position="20"/>
        <end position="77"/>
    </location>
</feature>
<dbReference type="PANTHER" id="PTHR30399">
    <property type="entry name" value="UNCHARACTERIZED PROTEIN YGJP"/>
    <property type="match status" value="1"/>
</dbReference>
<protein>
    <submittedName>
        <fullName evidence="2">Protein of uncharacterized function DUF45</fullName>
    </submittedName>
</protein>
<dbReference type="CDD" id="cd07344">
    <property type="entry name" value="M48_yhfN_like"/>
    <property type="match status" value="1"/>
</dbReference>